<evidence type="ECO:0000313" key="2">
    <source>
        <dbReference type="Proteomes" id="UP000060699"/>
    </source>
</evidence>
<organism evidence="1 2">
    <name type="scientific">Roseateles depolymerans</name>
    <dbReference type="NCBI Taxonomy" id="76731"/>
    <lineage>
        <taxon>Bacteria</taxon>
        <taxon>Pseudomonadati</taxon>
        <taxon>Pseudomonadota</taxon>
        <taxon>Betaproteobacteria</taxon>
        <taxon>Burkholderiales</taxon>
        <taxon>Sphaerotilaceae</taxon>
        <taxon>Roseateles</taxon>
    </lineage>
</organism>
<dbReference type="KEGG" id="rdp:RD2015_20"/>
<reference evidence="1 2" key="1">
    <citation type="submission" date="2015-12" db="EMBL/GenBank/DDBJ databases">
        <title>Complete genome of Roseateles depolymerans KCTC 42856.</title>
        <authorList>
            <person name="Kim K.M."/>
        </authorList>
    </citation>
    <scope>NUCLEOTIDE SEQUENCE [LARGE SCALE GENOMIC DNA]</scope>
    <source>
        <strain evidence="1 2">KCTC 42856</strain>
    </source>
</reference>
<evidence type="ECO:0000313" key="1">
    <source>
        <dbReference type="EMBL" id="ALV04526.1"/>
    </source>
</evidence>
<dbReference type="AlphaFoldDB" id="A0A0U3KZL3"/>
<dbReference type="RefSeq" id="WP_058933152.1">
    <property type="nucleotide sequence ID" value="NZ_CP013729.1"/>
</dbReference>
<gene>
    <name evidence="1" type="ORF">RD2015_20</name>
</gene>
<dbReference type="Proteomes" id="UP000060699">
    <property type="component" value="Chromosome"/>
</dbReference>
<sequence>MTLLRLSGGTDVAGIAIFDIDALSASRPEDSTLVALEESGRLIRFPTGGDGGYLLHLFVDEPIPEDLQRYCLAEDTLTGGFKTEQGNIAFGGIESAFVGFKPNRNIRADGAIPPGEYSYTAFHTEFPDELVTRTLEVEANSTEVWLSRAPVVVSLATIALAVALSAAQRFALVGLALLVGYFAVKLICKAPAYQDIKSRREVAQLDLPSIVVELRPAPARVTLQACR</sequence>
<proteinExistence type="predicted"/>
<dbReference type="OrthoDB" id="5507000at2"/>
<name>A0A0U3KZL3_9BURK</name>
<keyword evidence="2" id="KW-1185">Reference proteome</keyword>
<dbReference type="EMBL" id="CP013729">
    <property type="protein sequence ID" value="ALV04526.1"/>
    <property type="molecule type" value="Genomic_DNA"/>
</dbReference>
<protein>
    <submittedName>
        <fullName evidence="1">Uncharacterized protein</fullName>
    </submittedName>
</protein>
<accession>A0A0U3KZL3</accession>